<feature type="signal peptide" evidence="1">
    <location>
        <begin position="1"/>
        <end position="31"/>
    </location>
</feature>
<dbReference type="OrthoDB" id="5289858at2"/>
<proteinExistence type="predicted"/>
<organism evidence="3 4">
    <name type="scientific">Geotalea daltonii (strain DSM 22248 / JCM 15807 / FRC-32)</name>
    <name type="common">Geobacter daltonii</name>
    <dbReference type="NCBI Taxonomy" id="316067"/>
    <lineage>
        <taxon>Bacteria</taxon>
        <taxon>Pseudomonadati</taxon>
        <taxon>Thermodesulfobacteriota</taxon>
        <taxon>Desulfuromonadia</taxon>
        <taxon>Geobacterales</taxon>
        <taxon>Geobacteraceae</taxon>
        <taxon>Geotalea</taxon>
    </lineage>
</organism>
<evidence type="ECO:0000259" key="2">
    <source>
        <dbReference type="SMART" id="SM00635"/>
    </source>
</evidence>
<dbReference type="KEGG" id="geo:Geob_3763"/>
<dbReference type="SMART" id="SM00635">
    <property type="entry name" value="BID_2"/>
    <property type="match status" value="1"/>
</dbReference>
<dbReference type="eggNOG" id="COG5492">
    <property type="taxonomic scope" value="Bacteria"/>
</dbReference>
<sequence length="490" mass="49873">MRSDNLLFRSMLMLILALAMGGCGDSGNSNAALAPKVLLSIAVTPSAHSLSTGQTQQFSATGTFSDGTSQDLTTAAAWSSTDAAVATINNAGLATAVAAGSTAITATSGDVKGSTTLTVTSAAGVAGATERNVMPVTVNGSLCSANSYPNKPCVAVTVCIPGTTTCTTINDILLDTGSFGLRLFKQPLGLELPAAPGASGELAECIQFADGTSEWGPIRMASVTLGNEPAINIPIHVFDTSFGTRSTACLDADPDPATAGFNGILGVGLFPQDCGSRCANAAANGMYFSCNGTSCIGTTVAVADQVKNPVAFLPQDNNGILVRFPAVSATGAPSVDGSLIFGIGTQPNNTPTAVKTFAVNQFGEITTVFNGVSNGSFIDSGSNGLFFPQPAQPPLPPCPSPFAAWYCPPEELPLSATVIAAAGVPTAEIPFRVGNFLNLTATGNRVFNNIGGPSHGNIFDWGFPFFLGRDVFIGIEGKGTNLGNGPFWAF</sequence>
<evidence type="ECO:0000313" key="3">
    <source>
        <dbReference type="EMBL" id="ACM22101.1"/>
    </source>
</evidence>
<protein>
    <recommendedName>
        <fullName evidence="2">BIG2 domain-containing protein</fullName>
    </recommendedName>
</protein>
<accession>B9M7J5</accession>
<dbReference type="Proteomes" id="UP000007721">
    <property type="component" value="Chromosome"/>
</dbReference>
<dbReference type="InterPro" id="IPR003343">
    <property type="entry name" value="Big_2"/>
</dbReference>
<name>B9M7J5_GEODF</name>
<keyword evidence="4" id="KW-1185">Reference proteome</keyword>
<dbReference type="EMBL" id="CP001390">
    <property type="protein sequence ID" value="ACM22101.1"/>
    <property type="molecule type" value="Genomic_DNA"/>
</dbReference>
<evidence type="ECO:0000256" key="1">
    <source>
        <dbReference type="SAM" id="SignalP"/>
    </source>
</evidence>
<dbReference type="PROSITE" id="PS51257">
    <property type="entry name" value="PROKAR_LIPOPROTEIN"/>
    <property type="match status" value="1"/>
</dbReference>
<dbReference type="STRING" id="316067.Geob_3763"/>
<reference evidence="3 4" key="1">
    <citation type="submission" date="2009-01" db="EMBL/GenBank/DDBJ databases">
        <title>Complete sequence of Geobacter sp. FRC-32.</title>
        <authorList>
            <consortium name="US DOE Joint Genome Institute"/>
            <person name="Lucas S."/>
            <person name="Copeland A."/>
            <person name="Lapidus A."/>
            <person name="Glavina del Rio T."/>
            <person name="Dalin E."/>
            <person name="Tice H."/>
            <person name="Bruce D."/>
            <person name="Goodwin L."/>
            <person name="Pitluck S."/>
            <person name="Saunders E."/>
            <person name="Brettin T."/>
            <person name="Detter J.C."/>
            <person name="Han C."/>
            <person name="Larimer F."/>
            <person name="Land M."/>
            <person name="Hauser L."/>
            <person name="Kyrpides N."/>
            <person name="Ovchinnikova G."/>
            <person name="Kostka J."/>
            <person name="Richardson P."/>
        </authorList>
    </citation>
    <scope>NUCLEOTIDE SEQUENCE [LARGE SCALE GENOMIC DNA]</scope>
    <source>
        <strain evidence="4">DSM 22248 / JCM 15807 / FRC-32</strain>
    </source>
</reference>
<dbReference type="AlphaFoldDB" id="B9M7J5"/>
<dbReference type="InterPro" id="IPR008964">
    <property type="entry name" value="Invasin/intimin_cell_adhesion"/>
</dbReference>
<dbReference type="Gene3D" id="2.60.40.1080">
    <property type="match status" value="1"/>
</dbReference>
<gene>
    <name evidence="3" type="ordered locus">Geob_3763</name>
</gene>
<evidence type="ECO:0000313" key="4">
    <source>
        <dbReference type="Proteomes" id="UP000007721"/>
    </source>
</evidence>
<dbReference type="Pfam" id="PF11925">
    <property type="entry name" value="DUF3443"/>
    <property type="match status" value="1"/>
</dbReference>
<dbReference type="HOGENOM" id="CLU_036877_1_0_7"/>
<dbReference type="FunFam" id="2.60.40.1080:FF:000001">
    <property type="entry name" value="Bacterial Ig-like domain, group 2"/>
    <property type="match status" value="1"/>
</dbReference>
<feature type="chain" id="PRO_5002888789" description="BIG2 domain-containing protein" evidence="1">
    <location>
        <begin position="32"/>
        <end position="490"/>
    </location>
</feature>
<dbReference type="Pfam" id="PF02368">
    <property type="entry name" value="Big_2"/>
    <property type="match status" value="1"/>
</dbReference>
<dbReference type="SUPFAM" id="SSF49373">
    <property type="entry name" value="Invasin/intimin cell-adhesion fragments"/>
    <property type="match status" value="1"/>
</dbReference>
<feature type="domain" description="BIG2" evidence="2">
    <location>
        <begin position="37"/>
        <end position="118"/>
    </location>
</feature>
<keyword evidence="1" id="KW-0732">Signal</keyword>
<dbReference type="RefSeq" id="WP_012648827.1">
    <property type="nucleotide sequence ID" value="NC_011979.1"/>
</dbReference>
<dbReference type="InterPro" id="IPR021847">
    <property type="entry name" value="DUF3443"/>
</dbReference>